<dbReference type="InterPro" id="IPR050469">
    <property type="entry name" value="Diguanylate_Cyclase"/>
</dbReference>
<protein>
    <recommendedName>
        <fullName evidence="1">diguanylate cyclase</fullName>
        <ecNumber evidence="1">2.7.7.65</ecNumber>
    </recommendedName>
</protein>
<evidence type="ECO:0000256" key="1">
    <source>
        <dbReference type="ARBA" id="ARBA00012528"/>
    </source>
</evidence>
<dbReference type="SMART" id="SM00448">
    <property type="entry name" value="REC"/>
    <property type="match status" value="2"/>
</dbReference>
<feature type="domain" description="Response regulatory" evidence="3">
    <location>
        <begin position="127"/>
        <end position="244"/>
    </location>
</feature>
<dbReference type="NCBIfam" id="TIGR00254">
    <property type="entry name" value="GGDEF"/>
    <property type="match status" value="1"/>
</dbReference>
<feature type="modified residue" description="4-aspartylphosphate" evidence="2">
    <location>
        <position position="177"/>
    </location>
</feature>
<dbReference type="GO" id="GO:0005886">
    <property type="term" value="C:plasma membrane"/>
    <property type="evidence" value="ECO:0007669"/>
    <property type="project" value="TreeGrafter"/>
</dbReference>
<evidence type="ECO:0000259" key="3">
    <source>
        <dbReference type="PROSITE" id="PS50110"/>
    </source>
</evidence>
<keyword evidence="2" id="KW-0597">Phosphoprotein</keyword>
<dbReference type="SUPFAM" id="SSF55073">
    <property type="entry name" value="Nucleotide cyclase"/>
    <property type="match status" value="1"/>
</dbReference>
<dbReference type="EMBL" id="JACRUP010000002">
    <property type="protein sequence ID" value="MBC5850516.1"/>
    <property type="molecule type" value="Genomic_DNA"/>
</dbReference>
<gene>
    <name evidence="5" type="ORF">H8Q88_06030</name>
</gene>
<evidence type="ECO:0000313" key="6">
    <source>
        <dbReference type="Proteomes" id="UP000615796"/>
    </source>
</evidence>
<dbReference type="EC" id="2.7.7.65" evidence="1"/>
<dbReference type="CDD" id="cd01949">
    <property type="entry name" value="GGDEF"/>
    <property type="match status" value="1"/>
</dbReference>
<feature type="modified residue" description="4-aspartylphosphate" evidence="2">
    <location>
        <position position="56"/>
    </location>
</feature>
<dbReference type="InterPro" id="IPR043128">
    <property type="entry name" value="Rev_trsase/Diguanyl_cyclase"/>
</dbReference>
<dbReference type="Gene3D" id="3.40.50.2300">
    <property type="match status" value="2"/>
</dbReference>
<dbReference type="GO" id="GO:0000160">
    <property type="term" value="P:phosphorelay signal transduction system"/>
    <property type="evidence" value="ECO:0007669"/>
    <property type="project" value="InterPro"/>
</dbReference>
<dbReference type="Pfam" id="PF00990">
    <property type="entry name" value="GGDEF"/>
    <property type="match status" value="1"/>
</dbReference>
<dbReference type="GO" id="GO:1902201">
    <property type="term" value="P:negative regulation of bacterial-type flagellum-dependent cell motility"/>
    <property type="evidence" value="ECO:0007669"/>
    <property type="project" value="TreeGrafter"/>
</dbReference>
<feature type="domain" description="Response regulatory" evidence="3">
    <location>
        <begin position="4"/>
        <end position="119"/>
    </location>
</feature>
<dbReference type="AlphaFoldDB" id="A0A9X0R7Z0"/>
<dbReference type="Pfam" id="PF00072">
    <property type="entry name" value="Response_reg"/>
    <property type="match status" value="2"/>
</dbReference>
<reference evidence="5" key="1">
    <citation type="submission" date="2020-08" db="EMBL/GenBank/DDBJ databases">
        <title>Genome Sequencing and Pan-Genome Analysis of Migratory bird Vibrio Strains, Inner Mongolia.</title>
        <authorList>
            <person name="Zheng L."/>
        </authorList>
    </citation>
    <scope>NUCLEOTIDE SEQUENCE</scope>
    <source>
        <strain evidence="5">M13F</strain>
    </source>
</reference>
<dbReference type="InterPro" id="IPR029787">
    <property type="entry name" value="Nucleotide_cyclase"/>
</dbReference>
<sequence>MQHSVLIVEDSRAYRNYLTALLSKLEVDLMIADDYQSARRLLDAPESTNILCAVLDYCLPDAQDGEIVDLLIEKNIPSIVLTAHVNEDIRQRLVNKGILDYILKDSVASVAYLAPLIDRLINNLTHTALVVDDSVMVRRHMCQLLQRCYIHCLEAENGQQGLEILKQHPQITLVIVDHDMPIKNGVTMIQETLALYPRHKFMLLGVSASNDRSITSQFLKAGANDFLHKPFNQDEFYCRVNNLLNLKDSNDRMFYLANKDVLTGLWNRRFFFDHIYTTKNLISIAMLDLDHFKKVNDLYGHAMGDQVLQSVAQCMQDIFNHEDNELVARFGGEEFCLYSKQAFPIVIEKLEQLIKQVASLSFSHNQHTFSVTISVGLFCGYQDISTLVNRADDMLYEAKRRGRNQLIYKPPHLTT</sequence>
<dbReference type="PANTHER" id="PTHR45138">
    <property type="entry name" value="REGULATORY COMPONENTS OF SENSORY TRANSDUCTION SYSTEM"/>
    <property type="match status" value="1"/>
</dbReference>
<dbReference type="Proteomes" id="UP000615796">
    <property type="component" value="Unassembled WGS sequence"/>
</dbReference>
<dbReference type="RefSeq" id="WP_004396828.1">
    <property type="nucleotide sequence ID" value="NZ_JACRUP010000002.1"/>
</dbReference>
<dbReference type="GO" id="GO:0043709">
    <property type="term" value="P:cell adhesion involved in single-species biofilm formation"/>
    <property type="evidence" value="ECO:0007669"/>
    <property type="project" value="TreeGrafter"/>
</dbReference>
<dbReference type="InterPro" id="IPR000160">
    <property type="entry name" value="GGDEF_dom"/>
</dbReference>
<evidence type="ECO:0000259" key="4">
    <source>
        <dbReference type="PROSITE" id="PS50887"/>
    </source>
</evidence>
<name>A0A9X0R7Z0_VIBME</name>
<dbReference type="SUPFAM" id="SSF52172">
    <property type="entry name" value="CheY-like"/>
    <property type="match status" value="2"/>
</dbReference>
<dbReference type="InterPro" id="IPR001789">
    <property type="entry name" value="Sig_transdc_resp-reg_receiver"/>
</dbReference>
<comment type="caution">
    <text evidence="5">The sequence shown here is derived from an EMBL/GenBank/DDBJ whole genome shotgun (WGS) entry which is preliminary data.</text>
</comment>
<dbReference type="GeneID" id="79889106"/>
<dbReference type="GO" id="GO:0052621">
    <property type="term" value="F:diguanylate cyclase activity"/>
    <property type="evidence" value="ECO:0007669"/>
    <property type="project" value="UniProtKB-EC"/>
</dbReference>
<dbReference type="Gene3D" id="3.30.70.270">
    <property type="match status" value="1"/>
</dbReference>
<dbReference type="SMART" id="SM00267">
    <property type="entry name" value="GGDEF"/>
    <property type="match status" value="1"/>
</dbReference>
<dbReference type="PANTHER" id="PTHR45138:SF5">
    <property type="entry name" value="BIFUNCTIONAL PERIPLASMIC SUBSTRATE BINDING PROTEIN_CYTOPLASMIC DIGUANYLATE CYCLASE"/>
    <property type="match status" value="1"/>
</dbReference>
<evidence type="ECO:0000313" key="5">
    <source>
        <dbReference type="EMBL" id="MBC5850516.1"/>
    </source>
</evidence>
<feature type="domain" description="GGDEF" evidence="4">
    <location>
        <begin position="280"/>
        <end position="411"/>
    </location>
</feature>
<dbReference type="OrthoDB" id="9812260at2"/>
<dbReference type="PROSITE" id="PS50887">
    <property type="entry name" value="GGDEF"/>
    <property type="match status" value="1"/>
</dbReference>
<dbReference type="InterPro" id="IPR011006">
    <property type="entry name" value="CheY-like_superfamily"/>
</dbReference>
<organism evidence="5 6">
    <name type="scientific">Vibrio metschnikovii</name>
    <dbReference type="NCBI Taxonomy" id="28172"/>
    <lineage>
        <taxon>Bacteria</taxon>
        <taxon>Pseudomonadati</taxon>
        <taxon>Pseudomonadota</taxon>
        <taxon>Gammaproteobacteria</taxon>
        <taxon>Vibrionales</taxon>
        <taxon>Vibrionaceae</taxon>
        <taxon>Vibrio</taxon>
    </lineage>
</organism>
<accession>A0A9X0R7Z0</accession>
<proteinExistence type="predicted"/>
<evidence type="ECO:0000256" key="2">
    <source>
        <dbReference type="PROSITE-ProRule" id="PRU00169"/>
    </source>
</evidence>
<dbReference type="PROSITE" id="PS50110">
    <property type="entry name" value="RESPONSE_REGULATORY"/>
    <property type="match status" value="2"/>
</dbReference>
<keyword evidence="6" id="KW-1185">Reference proteome</keyword>